<keyword evidence="3" id="KW-0808">Transferase</keyword>
<dbReference type="Gene3D" id="3.40.50.150">
    <property type="entry name" value="Vaccinia Virus protein VP39"/>
    <property type="match status" value="1"/>
</dbReference>
<organism evidence="6 7">
    <name type="scientific">Dioszegia hungarica</name>
    <dbReference type="NCBI Taxonomy" id="4972"/>
    <lineage>
        <taxon>Eukaryota</taxon>
        <taxon>Fungi</taxon>
        <taxon>Dikarya</taxon>
        <taxon>Basidiomycota</taxon>
        <taxon>Agaricomycotina</taxon>
        <taxon>Tremellomycetes</taxon>
        <taxon>Tremellales</taxon>
        <taxon>Bulleribasidiaceae</taxon>
        <taxon>Dioszegia</taxon>
    </lineage>
</organism>
<dbReference type="CDD" id="cd02440">
    <property type="entry name" value="AdoMet_MTases"/>
    <property type="match status" value="1"/>
</dbReference>
<evidence type="ECO:0000256" key="2">
    <source>
        <dbReference type="ARBA" id="ARBA00022603"/>
    </source>
</evidence>
<dbReference type="PROSITE" id="PS51585">
    <property type="entry name" value="SAM_MT_TPMT"/>
    <property type="match status" value="1"/>
</dbReference>
<dbReference type="Pfam" id="PF05724">
    <property type="entry name" value="TPMT"/>
    <property type="match status" value="1"/>
</dbReference>
<comment type="caution">
    <text evidence="6">The sequence shown here is derived from an EMBL/GenBank/DDBJ whole genome shotgun (WGS) entry which is preliminary data.</text>
</comment>
<keyword evidence="2 6" id="KW-0489">Methyltransferase</keyword>
<keyword evidence="1" id="KW-0597">Phosphoprotein</keyword>
<dbReference type="RefSeq" id="XP_052943627.1">
    <property type="nucleotide sequence ID" value="XM_053090136.1"/>
</dbReference>
<proteinExistence type="predicted"/>
<keyword evidence="4" id="KW-0949">S-adenosyl-L-methionine</keyword>
<sequence length="216" mass="24177">MSSGASEPWEEKWAAGRTGWDQGQPHTPLVRFLKSEKAAELEIPKEGRALVPGCGLGYDVLLFAQRGLDATGLDISPTGAAAARKWLEGQSSDDSAVRSRVRVTLANFFEYHPKTPEEQFDLIYDYTFLCALDPSLREGWAKQMTALARPGPSSRLITLMFPLNGKDGGPPYSLSEEIYHQLLDGRWELMWSEDVPQRERRPGMLGGEKLAVWRLR</sequence>
<dbReference type="PANTHER" id="PTHR32183">
    <property type="match status" value="1"/>
</dbReference>
<dbReference type="InterPro" id="IPR008854">
    <property type="entry name" value="TPMT"/>
</dbReference>
<dbReference type="GO" id="GO:0008757">
    <property type="term" value="F:S-adenosylmethionine-dependent methyltransferase activity"/>
    <property type="evidence" value="ECO:0007669"/>
    <property type="project" value="InterPro"/>
</dbReference>
<dbReference type="InterPro" id="IPR029063">
    <property type="entry name" value="SAM-dependent_MTases_sf"/>
</dbReference>
<evidence type="ECO:0000256" key="1">
    <source>
        <dbReference type="ARBA" id="ARBA00022553"/>
    </source>
</evidence>
<dbReference type="AlphaFoldDB" id="A0AA38H4S6"/>
<dbReference type="EMBL" id="JAKWFO010000008">
    <property type="protein sequence ID" value="KAI9633850.1"/>
    <property type="molecule type" value="Genomic_DNA"/>
</dbReference>
<dbReference type="PANTHER" id="PTHR32183:SF6">
    <property type="entry name" value="CYSTEINE SULFINATE DESULFINASE_CYSTEINE DESULFURASE AND RELATED ENZYMES"/>
    <property type="match status" value="1"/>
</dbReference>
<dbReference type="GeneID" id="77729341"/>
<evidence type="ECO:0000313" key="7">
    <source>
        <dbReference type="Proteomes" id="UP001164286"/>
    </source>
</evidence>
<keyword evidence="7" id="KW-1185">Reference proteome</keyword>
<dbReference type="GO" id="GO:0032259">
    <property type="term" value="P:methylation"/>
    <property type="evidence" value="ECO:0007669"/>
    <property type="project" value="UniProtKB-KW"/>
</dbReference>
<name>A0AA38H4S6_9TREE</name>
<dbReference type="SUPFAM" id="SSF53335">
    <property type="entry name" value="S-adenosyl-L-methionine-dependent methyltransferases"/>
    <property type="match status" value="1"/>
</dbReference>
<feature type="region of interest" description="Disordered" evidence="5">
    <location>
        <begin position="1"/>
        <end position="22"/>
    </location>
</feature>
<dbReference type="Proteomes" id="UP001164286">
    <property type="component" value="Unassembled WGS sequence"/>
</dbReference>
<evidence type="ECO:0000256" key="5">
    <source>
        <dbReference type="SAM" id="MobiDB-lite"/>
    </source>
</evidence>
<evidence type="ECO:0000313" key="6">
    <source>
        <dbReference type="EMBL" id="KAI9633850.1"/>
    </source>
</evidence>
<evidence type="ECO:0000256" key="3">
    <source>
        <dbReference type="ARBA" id="ARBA00022679"/>
    </source>
</evidence>
<accession>A0AA38H4S6</accession>
<gene>
    <name evidence="6" type="ORF">MKK02DRAFT_38514</name>
</gene>
<protein>
    <submittedName>
        <fullName evidence="6">S-adenosyl-L-methionine-dependent methyltransferase</fullName>
    </submittedName>
</protein>
<evidence type="ECO:0000256" key="4">
    <source>
        <dbReference type="ARBA" id="ARBA00022691"/>
    </source>
</evidence>
<reference evidence="6" key="1">
    <citation type="journal article" date="2022" name="G3 (Bethesda)">
        <title>High quality genome of the basidiomycete yeast Dioszegia hungarica PDD-24b-2 isolated from cloud water.</title>
        <authorList>
            <person name="Jarrige D."/>
            <person name="Haridas S."/>
            <person name="Bleykasten-Grosshans C."/>
            <person name="Joly M."/>
            <person name="Nadalig T."/>
            <person name="Sancelme M."/>
            <person name="Vuilleumier S."/>
            <person name="Grigoriev I.V."/>
            <person name="Amato P."/>
            <person name="Bringel F."/>
        </authorList>
    </citation>
    <scope>NUCLEOTIDE SEQUENCE</scope>
    <source>
        <strain evidence="6">PDD-24b-2</strain>
    </source>
</reference>